<reference evidence="2" key="1">
    <citation type="submission" date="2022-11" db="UniProtKB">
        <authorList>
            <consortium name="WormBaseParasite"/>
        </authorList>
    </citation>
    <scope>IDENTIFICATION</scope>
</reference>
<dbReference type="WBParaSite" id="PEQ_0000881201-mRNA-1">
    <property type="protein sequence ID" value="PEQ_0000881201-mRNA-1"/>
    <property type="gene ID" value="PEQ_0000881201"/>
</dbReference>
<organism evidence="1 2">
    <name type="scientific">Parascaris equorum</name>
    <name type="common">Equine roundworm</name>
    <dbReference type="NCBI Taxonomy" id="6256"/>
    <lineage>
        <taxon>Eukaryota</taxon>
        <taxon>Metazoa</taxon>
        <taxon>Ecdysozoa</taxon>
        <taxon>Nematoda</taxon>
        <taxon>Chromadorea</taxon>
        <taxon>Rhabditida</taxon>
        <taxon>Spirurina</taxon>
        <taxon>Ascaridomorpha</taxon>
        <taxon>Ascaridoidea</taxon>
        <taxon>Ascarididae</taxon>
        <taxon>Parascaris</taxon>
    </lineage>
</organism>
<sequence>MGASRTLLKCAKLDRCKREQERTKRVTECPIACVYLQRPFTLTTSNPTCDLCDVSPFPVLVTPPGIYPQSTERFITLKCPGVLNCSLVKCRQLHNQSGGYIAELYFQVLFFPMPHPQRGANRVSMLDRLKGISFRGSVDFGHTEQVLHLSYIIPVFTLSYLNCHHSVIRTVMVSSSFPRSTAFGLQITEWISHFSSPSISEAGIMKKSFWK</sequence>
<protein>
    <submittedName>
        <fullName evidence="2">Uncharacterized protein</fullName>
    </submittedName>
</protein>
<evidence type="ECO:0000313" key="1">
    <source>
        <dbReference type="Proteomes" id="UP000887564"/>
    </source>
</evidence>
<evidence type="ECO:0000313" key="2">
    <source>
        <dbReference type="WBParaSite" id="PEQ_0000881201-mRNA-1"/>
    </source>
</evidence>
<dbReference type="AlphaFoldDB" id="A0A914RR74"/>
<proteinExistence type="predicted"/>
<keyword evidence="1" id="KW-1185">Reference proteome</keyword>
<name>A0A914RR74_PAREQ</name>
<dbReference type="Proteomes" id="UP000887564">
    <property type="component" value="Unplaced"/>
</dbReference>
<accession>A0A914RR74</accession>